<evidence type="ECO:0000313" key="3">
    <source>
        <dbReference type="Proteomes" id="UP001501285"/>
    </source>
</evidence>
<evidence type="ECO:0000313" key="2">
    <source>
        <dbReference type="EMBL" id="GAA2038619.1"/>
    </source>
</evidence>
<feature type="transmembrane region" description="Helical" evidence="1">
    <location>
        <begin position="39"/>
        <end position="58"/>
    </location>
</feature>
<evidence type="ECO:0008006" key="4">
    <source>
        <dbReference type="Google" id="ProtNLM"/>
    </source>
</evidence>
<organism evidence="2 3">
    <name type="scientific">Terrabacter terrae</name>
    <dbReference type="NCBI Taxonomy" id="318434"/>
    <lineage>
        <taxon>Bacteria</taxon>
        <taxon>Bacillati</taxon>
        <taxon>Actinomycetota</taxon>
        <taxon>Actinomycetes</taxon>
        <taxon>Micrococcales</taxon>
        <taxon>Intrasporangiaceae</taxon>
        <taxon>Terrabacter</taxon>
    </lineage>
</organism>
<keyword evidence="1" id="KW-0812">Transmembrane</keyword>
<keyword evidence="1" id="KW-1133">Transmembrane helix</keyword>
<reference evidence="2 3" key="1">
    <citation type="journal article" date="2019" name="Int. J. Syst. Evol. Microbiol.">
        <title>The Global Catalogue of Microorganisms (GCM) 10K type strain sequencing project: providing services to taxonomists for standard genome sequencing and annotation.</title>
        <authorList>
            <consortium name="The Broad Institute Genomics Platform"/>
            <consortium name="The Broad Institute Genome Sequencing Center for Infectious Disease"/>
            <person name="Wu L."/>
            <person name="Ma J."/>
        </authorList>
    </citation>
    <scope>NUCLEOTIDE SEQUENCE [LARGE SCALE GENOMIC DNA]</scope>
    <source>
        <strain evidence="2 3">JCM 14283</strain>
    </source>
</reference>
<feature type="transmembrane region" description="Helical" evidence="1">
    <location>
        <begin position="184"/>
        <end position="202"/>
    </location>
</feature>
<sequence>MSADLSLVSGSVVAQGRTAPAWWLVFKQEFVEMWAGGRVLRFLTLYAVLMSVTAYLLATNNDLKLVTMKAAVVVAVTSTITFGLFMGLVIGAESISGERERATLEPLLLTPSGPRQIVLGKFLAALSPWPAAYFLGVPYVATLSHGDPVLWTALFWGAVLGSLLSVAFVGFGMLVSIWSDSSKISLFVCLLVYAGLLIPAQLPTEFLNSSGGVVVSAVDPLESASRLLTMVVDENRSLGEAWLYLVAPAVVTAIITGVLFLHSARRVRLAAE</sequence>
<name>A0ABN2UL21_9MICO</name>
<proteinExistence type="predicted"/>
<dbReference type="EMBL" id="BAAANB010000021">
    <property type="protein sequence ID" value="GAA2038619.1"/>
    <property type="molecule type" value="Genomic_DNA"/>
</dbReference>
<dbReference type="Pfam" id="PF12679">
    <property type="entry name" value="ABC2_membrane_2"/>
    <property type="match status" value="1"/>
</dbReference>
<feature type="transmembrane region" description="Helical" evidence="1">
    <location>
        <begin position="153"/>
        <end position="177"/>
    </location>
</feature>
<dbReference type="Proteomes" id="UP001501285">
    <property type="component" value="Unassembled WGS sequence"/>
</dbReference>
<evidence type="ECO:0000256" key="1">
    <source>
        <dbReference type="SAM" id="Phobius"/>
    </source>
</evidence>
<gene>
    <name evidence="2" type="ORF">GCM10009740_33710</name>
</gene>
<feature type="transmembrane region" description="Helical" evidence="1">
    <location>
        <begin position="241"/>
        <end position="261"/>
    </location>
</feature>
<dbReference type="RefSeq" id="WP_343993456.1">
    <property type="nucleotide sequence ID" value="NZ_BAAANB010000021.1"/>
</dbReference>
<dbReference type="PANTHER" id="PTHR43471">
    <property type="entry name" value="ABC TRANSPORTER PERMEASE"/>
    <property type="match status" value="1"/>
</dbReference>
<protein>
    <recommendedName>
        <fullName evidence="4">ABC transporter permease</fullName>
    </recommendedName>
</protein>
<keyword evidence="1" id="KW-0472">Membrane</keyword>
<dbReference type="PANTHER" id="PTHR43471:SF3">
    <property type="entry name" value="ABC TRANSPORTER PERMEASE PROTEIN NATB"/>
    <property type="match status" value="1"/>
</dbReference>
<comment type="caution">
    <text evidence="2">The sequence shown here is derived from an EMBL/GenBank/DDBJ whole genome shotgun (WGS) entry which is preliminary data.</text>
</comment>
<feature type="transmembrane region" description="Helical" evidence="1">
    <location>
        <begin position="70"/>
        <end position="91"/>
    </location>
</feature>
<accession>A0ABN2UL21</accession>
<keyword evidence="3" id="KW-1185">Reference proteome</keyword>